<protein>
    <submittedName>
        <fullName evidence="1">Uncharacterized protein</fullName>
    </submittedName>
</protein>
<proteinExistence type="predicted"/>
<reference evidence="1" key="1">
    <citation type="submission" date="2023-11" db="EMBL/GenBank/DDBJ databases">
        <authorList>
            <person name="Poullet M."/>
        </authorList>
    </citation>
    <scope>NUCLEOTIDE SEQUENCE</scope>
    <source>
        <strain evidence="1">E1834</strain>
    </source>
</reference>
<evidence type="ECO:0000313" key="1">
    <source>
        <dbReference type="EMBL" id="CAK5038986.1"/>
    </source>
</evidence>
<comment type="caution">
    <text evidence="1">The sequence shown here is derived from an EMBL/GenBank/DDBJ whole genome shotgun (WGS) entry which is preliminary data.</text>
</comment>
<evidence type="ECO:0000313" key="2">
    <source>
        <dbReference type="Proteomes" id="UP001497535"/>
    </source>
</evidence>
<organism evidence="1 2">
    <name type="scientific">Meloidogyne enterolobii</name>
    <name type="common">Root-knot nematode worm</name>
    <name type="synonym">Meloidogyne mayaguensis</name>
    <dbReference type="NCBI Taxonomy" id="390850"/>
    <lineage>
        <taxon>Eukaryota</taxon>
        <taxon>Metazoa</taxon>
        <taxon>Ecdysozoa</taxon>
        <taxon>Nematoda</taxon>
        <taxon>Chromadorea</taxon>
        <taxon>Rhabditida</taxon>
        <taxon>Tylenchina</taxon>
        <taxon>Tylenchomorpha</taxon>
        <taxon>Tylenchoidea</taxon>
        <taxon>Meloidogynidae</taxon>
        <taxon>Meloidogyninae</taxon>
        <taxon>Meloidogyne</taxon>
    </lineage>
</organism>
<accession>A0ACB0YB05</accession>
<keyword evidence="2" id="KW-1185">Reference proteome</keyword>
<gene>
    <name evidence="1" type="ORF">MENTE1834_LOCUS9790</name>
</gene>
<dbReference type="Proteomes" id="UP001497535">
    <property type="component" value="Unassembled WGS sequence"/>
</dbReference>
<name>A0ACB0YB05_MELEN</name>
<dbReference type="EMBL" id="CAVMJV010000009">
    <property type="protein sequence ID" value="CAK5038986.1"/>
    <property type="molecule type" value="Genomic_DNA"/>
</dbReference>
<sequence length="55" mass="6298">MRLSYYTAYLIHPIYSAKSTSARFILFGSLLYGKVKDSFEEIKKVSGNGKKVEDF</sequence>